<feature type="domain" description="DUF6593" evidence="1">
    <location>
        <begin position="77"/>
        <end position="251"/>
    </location>
</feature>
<evidence type="ECO:0000313" key="3">
    <source>
        <dbReference type="Proteomes" id="UP000807353"/>
    </source>
</evidence>
<dbReference type="EMBL" id="MU150235">
    <property type="protein sequence ID" value="KAF9467770.1"/>
    <property type="molecule type" value="Genomic_DNA"/>
</dbReference>
<accession>A0A9P6CMY6</accession>
<dbReference type="Proteomes" id="UP000807353">
    <property type="component" value="Unassembled WGS sequence"/>
</dbReference>
<dbReference type="OrthoDB" id="3360976at2759"/>
<protein>
    <recommendedName>
        <fullName evidence="1">DUF6593 domain-containing protein</fullName>
    </recommendedName>
</protein>
<proteinExistence type="predicted"/>
<sequence length="252" mass="28454">MQFNTGVSTSGLMPRIKTAAWPPTRSDHFTLAHNAHSDKAVPTGLIFKRDHSQNLPTTNHQSIFRATKMHLYLSNASPINSIYANADGQALYKVRTPSRLFGRTTAICSIIEGGVPARTEQDIYQNGATQDRFGQLAKFEWKSFRSSKIRFTSRGREVKTRSFFKKQGMGWHGRSRAFVAPDGREYRWRLSANPELHLNDETKAPVARFHSGRSGAFCKPQSACLEILPAGEHIIDTILVTFIYVEKLREDE</sequence>
<reference evidence="2" key="1">
    <citation type="submission" date="2020-11" db="EMBL/GenBank/DDBJ databases">
        <authorList>
            <consortium name="DOE Joint Genome Institute"/>
            <person name="Ahrendt S."/>
            <person name="Riley R."/>
            <person name="Andreopoulos W."/>
            <person name="Labutti K."/>
            <person name="Pangilinan J."/>
            <person name="Ruiz-Duenas F.J."/>
            <person name="Barrasa J.M."/>
            <person name="Sanchez-Garcia M."/>
            <person name="Camarero S."/>
            <person name="Miyauchi S."/>
            <person name="Serrano A."/>
            <person name="Linde D."/>
            <person name="Babiker R."/>
            <person name="Drula E."/>
            <person name="Ayuso-Fernandez I."/>
            <person name="Pacheco R."/>
            <person name="Padilla G."/>
            <person name="Ferreira P."/>
            <person name="Barriuso J."/>
            <person name="Kellner H."/>
            <person name="Castanera R."/>
            <person name="Alfaro M."/>
            <person name="Ramirez L."/>
            <person name="Pisabarro A.G."/>
            <person name="Kuo A."/>
            <person name="Tritt A."/>
            <person name="Lipzen A."/>
            <person name="He G."/>
            <person name="Yan M."/>
            <person name="Ng V."/>
            <person name="Cullen D."/>
            <person name="Martin F."/>
            <person name="Rosso M.-N."/>
            <person name="Henrissat B."/>
            <person name="Hibbett D."/>
            <person name="Martinez A.T."/>
            <person name="Grigoriev I.V."/>
        </authorList>
    </citation>
    <scope>NUCLEOTIDE SEQUENCE</scope>
    <source>
        <strain evidence="2">CBS 247.69</strain>
    </source>
</reference>
<dbReference type="Pfam" id="PF20236">
    <property type="entry name" value="DUF6593"/>
    <property type="match status" value="1"/>
</dbReference>
<gene>
    <name evidence="2" type="ORF">BDZ94DRAFT_1247646</name>
</gene>
<evidence type="ECO:0000313" key="2">
    <source>
        <dbReference type="EMBL" id="KAF9467770.1"/>
    </source>
</evidence>
<comment type="caution">
    <text evidence="2">The sequence shown here is derived from an EMBL/GenBank/DDBJ whole genome shotgun (WGS) entry which is preliminary data.</text>
</comment>
<name>A0A9P6CMY6_9AGAR</name>
<dbReference type="InterPro" id="IPR046528">
    <property type="entry name" value="DUF6593"/>
</dbReference>
<evidence type="ECO:0000259" key="1">
    <source>
        <dbReference type="Pfam" id="PF20236"/>
    </source>
</evidence>
<keyword evidence="3" id="KW-1185">Reference proteome</keyword>
<dbReference type="AlphaFoldDB" id="A0A9P6CMY6"/>
<organism evidence="2 3">
    <name type="scientific">Collybia nuda</name>
    <dbReference type="NCBI Taxonomy" id="64659"/>
    <lineage>
        <taxon>Eukaryota</taxon>
        <taxon>Fungi</taxon>
        <taxon>Dikarya</taxon>
        <taxon>Basidiomycota</taxon>
        <taxon>Agaricomycotina</taxon>
        <taxon>Agaricomycetes</taxon>
        <taxon>Agaricomycetidae</taxon>
        <taxon>Agaricales</taxon>
        <taxon>Tricholomatineae</taxon>
        <taxon>Clitocybaceae</taxon>
        <taxon>Collybia</taxon>
    </lineage>
</organism>